<dbReference type="Proteomes" id="UP000682733">
    <property type="component" value="Unassembled WGS sequence"/>
</dbReference>
<dbReference type="Proteomes" id="UP000681722">
    <property type="component" value="Unassembled WGS sequence"/>
</dbReference>
<keyword evidence="5" id="KW-1185">Reference proteome</keyword>
<dbReference type="EMBL" id="CAJOBA010003221">
    <property type="protein sequence ID" value="CAF3674673.1"/>
    <property type="molecule type" value="Genomic_DNA"/>
</dbReference>
<evidence type="ECO:0000313" key="1">
    <source>
        <dbReference type="EMBL" id="CAF0892736.1"/>
    </source>
</evidence>
<evidence type="ECO:0000313" key="4">
    <source>
        <dbReference type="EMBL" id="CAF3841468.1"/>
    </source>
</evidence>
<evidence type="ECO:0000313" key="3">
    <source>
        <dbReference type="EMBL" id="CAF3674673.1"/>
    </source>
</evidence>
<dbReference type="AlphaFoldDB" id="A0A814M6V9"/>
<evidence type="ECO:0000313" key="5">
    <source>
        <dbReference type="Proteomes" id="UP000663829"/>
    </source>
</evidence>
<dbReference type="EMBL" id="CAJOBC010004807">
    <property type="protein sequence ID" value="CAF3841468.1"/>
    <property type="molecule type" value="Genomic_DNA"/>
</dbReference>
<sequence>MTRISRILGYLTNKYPIYSNYLKNTNNYKLAISKNVAITKNAYNQANTTYYYNANDIVQISSEWMKDFANSFRITEALDQQVDRSLRDILTKILIEYKQDRTSIIILIKN</sequence>
<organism evidence="2 5">
    <name type="scientific">Didymodactylos carnosus</name>
    <dbReference type="NCBI Taxonomy" id="1234261"/>
    <lineage>
        <taxon>Eukaryota</taxon>
        <taxon>Metazoa</taxon>
        <taxon>Spiralia</taxon>
        <taxon>Gnathifera</taxon>
        <taxon>Rotifera</taxon>
        <taxon>Eurotatoria</taxon>
        <taxon>Bdelloidea</taxon>
        <taxon>Philodinida</taxon>
        <taxon>Philodinidae</taxon>
        <taxon>Didymodactylos</taxon>
    </lineage>
</organism>
<evidence type="ECO:0000313" key="2">
    <source>
        <dbReference type="EMBL" id="CAF1074799.1"/>
    </source>
</evidence>
<name>A0A814M6V9_9BILA</name>
<protein>
    <submittedName>
        <fullName evidence="2">Uncharacterized protein</fullName>
    </submittedName>
</protein>
<dbReference type="EMBL" id="CAJNOK010003220">
    <property type="protein sequence ID" value="CAF0892736.1"/>
    <property type="molecule type" value="Genomic_DNA"/>
</dbReference>
<gene>
    <name evidence="2" type="ORF">GPM918_LOCUS17463</name>
    <name evidence="1" type="ORF">OVA965_LOCUS9211</name>
    <name evidence="4" type="ORF">SRO942_LOCUS17461</name>
    <name evidence="3" type="ORF">TMI583_LOCUS9207</name>
</gene>
<dbReference type="Proteomes" id="UP000663829">
    <property type="component" value="Unassembled WGS sequence"/>
</dbReference>
<reference evidence="2" key="1">
    <citation type="submission" date="2021-02" db="EMBL/GenBank/DDBJ databases">
        <authorList>
            <person name="Nowell W R."/>
        </authorList>
    </citation>
    <scope>NUCLEOTIDE SEQUENCE</scope>
</reference>
<dbReference type="EMBL" id="CAJNOQ010004807">
    <property type="protein sequence ID" value="CAF1074799.1"/>
    <property type="molecule type" value="Genomic_DNA"/>
</dbReference>
<comment type="caution">
    <text evidence="2">The sequence shown here is derived from an EMBL/GenBank/DDBJ whole genome shotgun (WGS) entry which is preliminary data.</text>
</comment>
<proteinExistence type="predicted"/>
<dbReference type="Proteomes" id="UP000677228">
    <property type="component" value="Unassembled WGS sequence"/>
</dbReference>
<accession>A0A814M6V9</accession>